<accession>A0AAE0YME2</accession>
<dbReference type="EMBL" id="JAWDGP010005844">
    <property type="protein sequence ID" value="KAK3750841.1"/>
    <property type="molecule type" value="Genomic_DNA"/>
</dbReference>
<protein>
    <submittedName>
        <fullName evidence="1">Uncharacterized protein</fullName>
    </submittedName>
</protein>
<dbReference type="Proteomes" id="UP001283361">
    <property type="component" value="Unassembled WGS sequence"/>
</dbReference>
<reference evidence="1" key="1">
    <citation type="journal article" date="2023" name="G3 (Bethesda)">
        <title>A reference genome for the long-term kleptoplast-retaining sea slug Elysia crispata morphotype clarki.</title>
        <authorList>
            <person name="Eastman K.E."/>
            <person name="Pendleton A.L."/>
            <person name="Shaikh M.A."/>
            <person name="Suttiyut T."/>
            <person name="Ogas R."/>
            <person name="Tomko P."/>
            <person name="Gavelis G."/>
            <person name="Widhalm J.R."/>
            <person name="Wisecaver J.H."/>
        </authorList>
    </citation>
    <scope>NUCLEOTIDE SEQUENCE</scope>
    <source>
        <strain evidence="1">ECLA1</strain>
    </source>
</reference>
<comment type="caution">
    <text evidence="1">The sequence shown here is derived from an EMBL/GenBank/DDBJ whole genome shotgun (WGS) entry which is preliminary data.</text>
</comment>
<keyword evidence="2" id="KW-1185">Reference proteome</keyword>
<sequence length="139" mass="15126">MGDDPCLMQFGDGLLCAKFAGVEFPVYCKDTYYQAILTRDSGKIWFTCKERVENKKFCVYRCGVIRGVNLSPSVMVSDQDRRDFLSQVPTLLAPVGSSADGPGRATVQSNRSVMGLASGGVEDAFLFPDSTSWAVTCMA</sequence>
<name>A0AAE0YME2_9GAST</name>
<gene>
    <name evidence="1" type="ORF">RRG08_033657</name>
</gene>
<dbReference type="AlphaFoldDB" id="A0AAE0YME2"/>
<proteinExistence type="predicted"/>
<evidence type="ECO:0000313" key="2">
    <source>
        <dbReference type="Proteomes" id="UP001283361"/>
    </source>
</evidence>
<evidence type="ECO:0000313" key="1">
    <source>
        <dbReference type="EMBL" id="KAK3750841.1"/>
    </source>
</evidence>
<organism evidence="1 2">
    <name type="scientific">Elysia crispata</name>
    <name type="common">lettuce slug</name>
    <dbReference type="NCBI Taxonomy" id="231223"/>
    <lineage>
        <taxon>Eukaryota</taxon>
        <taxon>Metazoa</taxon>
        <taxon>Spiralia</taxon>
        <taxon>Lophotrochozoa</taxon>
        <taxon>Mollusca</taxon>
        <taxon>Gastropoda</taxon>
        <taxon>Heterobranchia</taxon>
        <taxon>Euthyneura</taxon>
        <taxon>Panpulmonata</taxon>
        <taxon>Sacoglossa</taxon>
        <taxon>Placobranchoidea</taxon>
        <taxon>Plakobranchidae</taxon>
        <taxon>Elysia</taxon>
    </lineage>
</organism>